<dbReference type="AlphaFoldDB" id="A0A4Z1H7I8"/>
<evidence type="ECO:0000313" key="3">
    <source>
        <dbReference type="Proteomes" id="UP000297229"/>
    </source>
</evidence>
<accession>A0A4Z1H7I8</accession>
<evidence type="ECO:0000313" key="2">
    <source>
        <dbReference type="EMBL" id="TGO45098.1"/>
    </source>
</evidence>
<dbReference type="EMBL" id="PQXM01002393">
    <property type="protein sequence ID" value="TGO45098.1"/>
    <property type="molecule type" value="Genomic_DNA"/>
</dbReference>
<protein>
    <submittedName>
        <fullName evidence="2">Uncharacterized protein</fullName>
    </submittedName>
</protein>
<evidence type="ECO:0000256" key="1">
    <source>
        <dbReference type="SAM" id="MobiDB-lite"/>
    </source>
</evidence>
<reference evidence="2 3" key="1">
    <citation type="submission" date="2017-12" db="EMBL/GenBank/DDBJ databases">
        <title>Comparative genomics of Botrytis spp.</title>
        <authorList>
            <person name="Valero-Jimenez C.A."/>
            <person name="Tapia P."/>
            <person name="Veloso J."/>
            <person name="Silva-Moreno E."/>
            <person name="Staats M."/>
            <person name="Valdes J.H."/>
            <person name="Van Kan J.A.L."/>
        </authorList>
    </citation>
    <scope>NUCLEOTIDE SEQUENCE [LARGE SCALE GENOMIC DNA]</scope>
    <source>
        <strain evidence="2 3">Be9601</strain>
    </source>
</reference>
<gene>
    <name evidence="2" type="ORF">BELL_2395g00010</name>
</gene>
<comment type="caution">
    <text evidence="2">The sequence shown here is derived from an EMBL/GenBank/DDBJ whole genome shotgun (WGS) entry which is preliminary data.</text>
</comment>
<proteinExistence type="predicted"/>
<sequence>MRITMFTDLGKASVAYRGSFVGFGAGTADNISLIYTLARRYSRNCSDSIQCLHTKRYSRNNGLNNESAESISGFFEEKGSKGKKGKKGKKEGVSESKSISTKNH</sequence>
<keyword evidence="3" id="KW-1185">Reference proteome</keyword>
<dbReference type="Proteomes" id="UP000297229">
    <property type="component" value="Unassembled WGS sequence"/>
</dbReference>
<organism evidence="2 3">
    <name type="scientific">Botrytis elliptica</name>
    <dbReference type="NCBI Taxonomy" id="278938"/>
    <lineage>
        <taxon>Eukaryota</taxon>
        <taxon>Fungi</taxon>
        <taxon>Dikarya</taxon>
        <taxon>Ascomycota</taxon>
        <taxon>Pezizomycotina</taxon>
        <taxon>Leotiomycetes</taxon>
        <taxon>Helotiales</taxon>
        <taxon>Sclerotiniaceae</taxon>
        <taxon>Botrytis</taxon>
    </lineage>
</organism>
<name>A0A4Z1H7I8_9HELO</name>
<feature type="region of interest" description="Disordered" evidence="1">
    <location>
        <begin position="74"/>
        <end position="104"/>
    </location>
</feature>